<dbReference type="EMBL" id="CAJVPL010000846">
    <property type="protein sequence ID" value="CAG8534158.1"/>
    <property type="molecule type" value="Genomic_DNA"/>
</dbReference>
<comment type="caution">
    <text evidence="1">The sequence shown here is derived from an EMBL/GenBank/DDBJ whole genome shotgun (WGS) entry which is preliminary data.</text>
</comment>
<dbReference type="InterPro" id="IPR006597">
    <property type="entry name" value="Sel1-like"/>
</dbReference>
<dbReference type="InterPro" id="IPR052945">
    <property type="entry name" value="Mitotic_Regulator"/>
</dbReference>
<reference evidence="1" key="1">
    <citation type="submission" date="2021-06" db="EMBL/GenBank/DDBJ databases">
        <authorList>
            <person name="Kallberg Y."/>
            <person name="Tangrot J."/>
            <person name="Rosling A."/>
        </authorList>
    </citation>
    <scope>NUCLEOTIDE SEQUENCE</scope>
    <source>
        <strain evidence="1">MT106</strain>
    </source>
</reference>
<gene>
    <name evidence="1" type="ORF">AGERDE_LOCUS5858</name>
</gene>
<keyword evidence="2" id="KW-1185">Reference proteome</keyword>
<dbReference type="Gene3D" id="1.25.40.10">
    <property type="entry name" value="Tetratricopeptide repeat domain"/>
    <property type="match status" value="1"/>
</dbReference>
<dbReference type="SMART" id="SM00671">
    <property type="entry name" value="SEL1"/>
    <property type="match status" value="4"/>
</dbReference>
<dbReference type="PANTHER" id="PTHR43628">
    <property type="entry name" value="ACTIVATOR OF C KINASE PROTEIN 1-RELATED"/>
    <property type="match status" value="1"/>
</dbReference>
<dbReference type="OrthoDB" id="2384430at2759"/>
<evidence type="ECO:0000313" key="2">
    <source>
        <dbReference type="Proteomes" id="UP000789831"/>
    </source>
</evidence>
<name>A0A9N9AN06_9GLOM</name>
<dbReference type="SUPFAM" id="SSF81901">
    <property type="entry name" value="HCP-like"/>
    <property type="match status" value="1"/>
</dbReference>
<sequence>MAELFTFISPPKRSNPIDELLDVFNNANNRWEHDKKIVERVEFWLSINNLNPKEIFDTVYSQAQINIKYASILAFLYDYGIGTEIDRKQTFHWYEVAASNLDDPLAQNQIGYCYNHGIGIEKNYKAATKWLQKSALNGFPGGEHLLANRLFNGKGILNDYEAAFKWNKKAAISRYMLAELSIGNCYYYGIGVAKDFHKSVNWYRRSAFKGNGTAQVKLGNCHSYAMQLELEVRLVI</sequence>
<evidence type="ECO:0000313" key="1">
    <source>
        <dbReference type="EMBL" id="CAG8534158.1"/>
    </source>
</evidence>
<protein>
    <submittedName>
        <fullName evidence="1">8231_t:CDS:1</fullName>
    </submittedName>
</protein>
<dbReference type="InterPro" id="IPR011990">
    <property type="entry name" value="TPR-like_helical_dom_sf"/>
</dbReference>
<organism evidence="1 2">
    <name type="scientific">Ambispora gerdemannii</name>
    <dbReference type="NCBI Taxonomy" id="144530"/>
    <lineage>
        <taxon>Eukaryota</taxon>
        <taxon>Fungi</taxon>
        <taxon>Fungi incertae sedis</taxon>
        <taxon>Mucoromycota</taxon>
        <taxon>Glomeromycotina</taxon>
        <taxon>Glomeromycetes</taxon>
        <taxon>Archaeosporales</taxon>
        <taxon>Ambisporaceae</taxon>
        <taxon>Ambispora</taxon>
    </lineage>
</organism>
<dbReference type="AlphaFoldDB" id="A0A9N9AN06"/>
<dbReference type="Proteomes" id="UP000789831">
    <property type="component" value="Unassembled WGS sequence"/>
</dbReference>
<dbReference type="Pfam" id="PF08238">
    <property type="entry name" value="Sel1"/>
    <property type="match status" value="4"/>
</dbReference>
<accession>A0A9N9AN06</accession>
<proteinExistence type="predicted"/>
<dbReference type="PANTHER" id="PTHR43628:SF1">
    <property type="entry name" value="CHITIN SYNTHASE REGULATORY FACTOR 2-RELATED"/>
    <property type="match status" value="1"/>
</dbReference>